<name>A0A8J5FKL1_ZINOF</name>
<dbReference type="OrthoDB" id="1924976at2759"/>
<dbReference type="Pfam" id="PF20675">
    <property type="entry name" value="MPH2"/>
    <property type="match status" value="1"/>
</dbReference>
<dbReference type="EMBL" id="JACMSC010000014">
    <property type="protein sequence ID" value="KAG6491337.1"/>
    <property type="molecule type" value="Genomic_DNA"/>
</dbReference>
<protein>
    <recommendedName>
        <fullName evidence="2">Maintenance of Photosystem II under High light 2 C-terminal domain-containing protein</fullName>
    </recommendedName>
</protein>
<dbReference type="InterPro" id="IPR049072">
    <property type="entry name" value="MPH2_C"/>
</dbReference>
<gene>
    <name evidence="3" type="ORF">ZIOFF_052675</name>
</gene>
<proteinExistence type="predicted"/>
<organism evidence="3 4">
    <name type="scientific">Zingiber officinale</name>
    <name type="common">Ginger</name>
    <name type="synonym">Amomum zingiber</name>
    <dbReference type="NCBI Taxonomy" id="94328"/>
    <lineage>
        <taxon>Eukaryota</taxon>
        <taxon>Viridiplantae</taxon>
        <taxon>Streptophyta</taxon>
        <taxon>Embryophyta</taxon>
        <taxon>Tracheophyta</taxon>
        <taxon>Spermatophyta</taxon>
        <taxon>Magnoliopsida</taxon>
        <taxon>Liliopsida</taxon>
        <taxon>Zingiberales</taxon>
        <taxon>Zingiberaceae</taxon>
        <taxon>Zingiber</taxon>
    </lineage>
</organism>
<reference evidence="3 4" key="1">
    <citation type="submission" date="2020-08" db="EMBL/GenBank/DDBJ databases">
        <title>Plant Genome Project.</title>
        <authorList>
            <person name="Zhang R.-G."/>
        </authorList>
    </citation>
    <scope>NUCLEOTIDE SEQUENCE [LARGE SCALE GENOMIC DNA]</scope>
    <source>
        <tissue evidence="3">Rhizome</tissue>
    </source>
</reference>
<evidence type="ECO:0000256" key="1">
    <source>
        <dbReference type="SAM" id="MobiDB-lite"/>
    </source>
</evidence>
<evidence type="ECO:0000313" key="4">
    <source>
        <dbReference type="Proteomes" id="UP000734854"/>
    </source>
</evidence>
<dbReference type="PANTHER" id="PTHR35742:SF1">
    <property type="entry name" value="THYLAKOID LUMENAL 16.5 KDA PROTEIN, CHLOROPLASTIC"/>
    <property type="match status" value="1"/>
</dbReference>
<dbReference type="Proteomes" id="UP000734854">
    <property type="component" value="Unassembled WGS sequence"/>
</dbReference>
<evidence type="ECO:0000313" key="3">
    <source>
        <dbReference type="EMBL" id="KAG6491337.1"/>
    </source>
</evidence>
<sequence length="245" mass="25765">MLIIHVSSSDNKPIDFITHLLHSRSLRPPHPSTSAMPPSPLPLATPVSSSPSSALALAASTAVRSAIASTPPSVTAAVGRRELGLSACFTALTLSLARPAPAAVLEADDDLELLEKVKKDRKKRLEKQGVISSSLKEKGHLQEVIYKLSKVGQAIENNDLDAASSLLGPSTTVEWVQNVNAAFSKLSSSPEEKTEVDNFNSSLASLFASVGDRDVGSSKLAFVSSASALEKWVEFAGLVGQLKGL</sequence>
<accession>A0A8J5FKL1</accession>
<dbReference type="AlphaFoldDB" id="A0A8J5FKL1"/>
<evidence type="ECO:0000259" key="2">
    <source>
        <dbReference type="Pfam" id="PF20675"/>
    </source>
</evidence>
<feature type="domain" description="Maintenance of Photosystem II under High light 2 C-terminal" evidence="2">
    <location>
        <begin position="140"/>
        <end position="245"/>
    </location>
</feature>
<feature type="region of interest" description="Disordered" evidence="1">
    <location>
        <begin position="27"/>
        <end position="47"/>
    </location>
</feature>
<dbReference type="GO" id="GO:0010206">
    <property type="term" value="P:photosystem II repair"/>
    <property type="evidence" value="ECO:0007669"/>
    <property type="project" value="InterPro"/>
</dbReference>
<comment type="caution">
    <text evidence="3">The sequence shown here is derived from an EMBL/GenBank/DDBJ whole genome shotgun (WGS) entry which is preliminary data.</text>
</comment>
<keyword evidence="4" id="KW-1185">Reference proteome</keyword>
<dbReference type="PANTHER" id="PTHR35742">
    <property type="entry name" value="THYLAKOID LUMENAL 16.5 KDA PROTEIN, CHLOROPLASTIC"/>
    <property type="match status" value="1"/>
</dbReference>
<dbReference type="InterPro" id="IPR038862">
    <property type="entry name" value="MPH2"/>
</dbReference>